<keyword evidence="3" id="KW-1185">Reference proteome</keyword>
<dbReference type="Gene3D" id="1.10.260.40">
    <property type="entry name" value="lambda repressor-like DNA-binding domains"/>
    <property type="match status" value="1"/>
</dbReference>
<evidence type="ECO:0000313" key="3">
    <source>
        <dbReference type="Proteomes" id="UP000009320"/>
    </source>
</evidence>
<dbReference type="InterPro" id="IPR036286">
    <property type="entry name" value="LexA/Signal_pep-like_sf"/>
</dbReference>
<reference evidence="2 3" key="1">
    <citation type="submission" date="2012-06" db="EMBL/GenBank/DDBJ databases">
        <title>Draft Genome Sequence of Lactobacillus hominis Strain CRBIP 24.179T, isolated from human intestine.</title>
        <authorList>
            <person name="Cousin S."/>
            <person name="Ma L."/>
            <person name="Bizet C."/>
            <person name="Loux V."/>
            <person name="Bouchier C."/>
            <person name="Clermont D."/>
            <person name="Creno S."/>
        </authorList>
    </citation>
    <scope>NUCLEOTIDE SEQUENCE [LARGE SCALE GENOMIC DNA]</scope>
    <source>
        <strain evidence="3">CRBIP 24.179T</strain>
    </source>
</reference>
<name>I7JV72_9LACO</name>
<dbReference type="Proteomes" id="UP000009320">
    <property type="component" value="Unassembled WGS sequence"/>
</dbReference>
<dbReference type="CDD" id="cd00093">
    <property type="entry name" value="HTH_XRE"/>
    <property type="match status" value="1"/>
</dbReference>
<dbReference type="SMART" id="SM00530">
    <property type="entry name" value="HTH_XRE"/>
    <property type="match status" value="1"/>
</dbReference>
<dbReference type="EMBL" id="CAKE01000021">
    <property type="protein sequence ID" value="CCI82331.1"/>
    <property type="molecule type" value="Genomic_DNA"/>
</dbReference>
<accession>I7JV72</accession>
<feature type="domain" description="HTH cro/C1-type" evidence="1">
    <location>
        <begin position="23"/>
        <end position="83"/>
    </location>
</feature>
<dbReference type="InterPro" id="IPR050077">
    <property type="entry name" value="LexA_repressor"/>
</dbReference>
<organism evidence="2 3">
    <name type="scientific">Lactobacillus hominis DSM 23910 = CRBIP 24.179</name>
    <dbReference type="NCBI Taxonomy" id="1423758"/>
    <lineage>
        <taxon>Bacteria</taxon>
        <taxon>Bacillati</taxon>
        <taxon>Bacillota</taxon>
        <taxon>Bacilli</taxon>
        <taxon>Lactobacillales</taxon>
        <taxon>Lactobacillaceae</taxon>
        <taxon>Lactobacillus</taxon>
    </lineage>
</organism>
<evidence type="ECO:0000259" key="1">
    <source>
        <dbReference type="PROSITE" id="PS50943"/>
    </source>
</evidence>
<dbReference type="PANTHER" id="PTHR33516">
    <property type="entry name" value="LEXA REPRESSOR"/>
    <property type="match status" value="1"/>
</dbReference>
<comment type="caution">
    <text evidence="2">The sequence shown here is derived from an EMBL/GenBank/DDBJ whole genome shotgun (WGS) entry which is preliminary data.</text>
</comment>
<dbReference type="PANTHER" id="PTHR33516:SF2">
    <property type="entry name" value="LEXA REPRESSOR-RELATED"/>
    <property type="match status" value="1"/>
</dbReference>
<dbReference type="InterPro" id="IPR001387">
    <property type="entry name" value="Cro/C1-type_HTH"/>
</dbReference>
<evidence type="ECO:0000313" key="2">
    <source>
        <dbReference type="EMBL" id="CCI82331.1"/>
    </source>
</evidence>
<dbReference type="Pfam" id="PF01381">
    <property type="entry name" value="HTH_3"/>
    <property type="match status" value="1"/>
</dbReference>
<dbReference type="RefSeq" id="WP_008471385.1">
    <property type="nucleotide sequence ID" value="NZ_AYZP01000027.1"/>
</dbReference>
<dbReference type="eggNOG" id="COG1974">
    <property type="taxonomic scope" value="Bacteria"/>
</dbReference>
<sequence>MNESEISKHNSDMNASELFSYNLKKYRKQKKLSMDKLAEDLNKKYGTKISKSMISRWETGVTDPQIKYVLYLADYFQISLTNLIGRRARNAVAHGARDIFEPHPSNSIDTSGMHYVRVPIIGTIACGEPILAEQNIEGYTHELFEEEPKKDELFALRCKGDSMEPLIPDGALVLIHKQPTVEDDEIAAVQVDDDTRATLKKIKHVGQNVILYPINSKYDPIILNKDNPGRILGKAIHVGFDM</sequence>
<dbReference type="GeneID" id="82847546"/>
<dbReference type="MEROPS" id="S24.001"/>
<dbReference type="PROSITE" id="PS50943">
    <property type="entry name" value="HTH_CROC1"/>
    <property type="match status" value="1"/>
</dbReference>
<dbReference type="AlphaFoldDB" id="I7JV72"/>
<dbReference type="InterPro" id="IPR015927">
    <property type="entry name" value="Peptidase_S24_S26A/B/C"/>
</dbReference>
<dbReference type="Gene3D" id="2.10.109.10">
    <property type="entry name" value="Umud Fragment, subunit A"/>
    <property type="match status" value="1"/>
</dbReference>
<dbReference type="Pfam" id="PF00717">
    <property type="entry name" value="Peptidase_S24"/>
    <property type="match status" value="1"/>
</dbReference>
<dbReference type="GO" id="GO:0003677">
    <property type="term" value="F:DNA binding"/>
    <property type="evidence" value="ECO:0007669"/>
    <property type="project" value="InterPro"/>
</dbReference>
<dbReference type="InterPro" id="IPR039418">
    <property type="entry name" value="LexA-like"/>
</dbReference>
<dbReference type="InterPro" id="IPR010982">
    <property type="entry name" value="Lambda_DNA-bd_dom_sf"/>
</dbReference>
<protein>
    <submittedName>
        <fullName evidence="2">ORF 221</fullName>
    </submittedName>
</protein>
<dbReference type="STRING" id="1423758.FC41_GL001194"/>
<dbReference type="SUPFAM" id="SSF51306">
    <property type="entry name" value="LexA/Signal peptidase"/>
    <property type="match status" value="1"/>
</dbReference>
<dbReference type="SUPFAM" id="SSF47413">
    <property type="entry name" value="lambda repressor-like DNA-binding domains"/>
    <property type="match status" value="1"/>
</dbReference>
<proteinExistence type="predicted"/>
<gene>
    <name evidence="2" type="ORF">BN55_04345</name>
</gene>
<dbReference type="CDD" id="cd06529">
    <property type="entry name" value="S24_LexA-like"/>
    <property type="match status" value="1"/>
</dbReference>